<dbReference type="PANTHER" id="PTHR34458">
    <property type="entry name" value="POLLEN OLE E 1 ALLERGEN AND EXTENSIN FAMILY PROTEIN-RELATED"/>
    <property type="match status" value="1"/>
</dbReference>
<evidence type="ECO:0008006" key="4">
    <source>
        <dbReference type="Google" id="ProtNLM"/>
    </source>
</evidence>
<dbReference type="Gramene" id="TVU37257">
    <property type="protein sequence ID" value="TVU37257"/>
    <property type="gene ID" value="EJB05_10563"/>
</dbReference>
<protein>
    <recommendedName>
        <fullName evidence="4">Phylloplanin</fullName>
    </recommendedName>
</protein>
<keyword evidence="3" id="KW-1185">Reference proteome</keyword>
<sequence length="148" mass="14869">MASNILLLLVGVGVLSVFASGAQPPQPPRIQADVVVMGFVPCNNGTSPMRTGSAPGFPNALVQLQCTDGAVAAAANATTDGKGWFRMALNTTASVASVASGCGLVVATPLASCNAALPATGTLKSGLRLLVSMVFFPRGFSYVSPSLD</sequence>
<dbReference type="Pfam" id="PF01190">
    <property type="entry name" value="Pollen_Ole_e_1"/>
    <property type="match status" value="1"/>
</dbReference>
<reference evidence="2 3" key="1">
    <citation type="journal article" date="2019" name="Sci. Rep.">
        <title>A high-quality genome of Eragrostis curvula grass provides insights into Poaceae evolution and supports new strategies to enhance forage quality.</title>
        <authorList>
            <person name="Carballo J."/>
            <person name="Santos B.A.C.M."/>
            <person name="Zappacosta D."/>
            <person name="Garbus I."/>
            <person name="Selva J.P."/>
            <person name="Gallo C.A."/>
            <person name="Diaz A."/>
            <person name="Albertini E."/>
            <person name="Caccamo M."/>
            <person name="Echenique V."/>
        </authorList>
    </citation>
    <scope>NUCLEOTIDE SEQUENCE [LARGE SCALE GENOMIC DNA]</scope>
    <source>
        <strain evidence="3">cv. Victoria</strain>
        <tissue evidence="2">Leaf</tissue>
    </source>
</reference>
<comment type="caution">
    <text evidence="2">The sequence shown here is derived from an EMBL/GenBank/DDBJ whole genome shotgun (WGS) entry which is preliminary data.</text>
</comment>
<proteinExistence type="predicted"/>
<dbReference type="AlphaFoldDB" id="A0A5J9VNV0"/>
<evidence type="ECO:0000313" key="2">
    <source>
        <dbReference type="EMBL" id="TVU37257.1"/>
    </source>
</evidence>
<gene>
    <name evidence="2" type="ORF">EJB05_10563</name>
</gene>
<evidence type="ECO:0000256" key="1">
    <source>
        <dbReference type="SAM" id="SignalP"/>
    </source>
</evidence>
<organism evidence="2 3">
    <name type="scientific">Eragrostis curvula</name>
    <name type="common">weeping love grass</name>
    <dbReference type="NCBI Taxonomy" id="38414"/>
    <lineage>
        <taxon>Eukaryota</taxon>
        <taxon>Viridiplantae</taxon>
        <taxon>Streptophyta</taxon>
        <taxon>Embryophyta</taxon>
        <taxon>Tracheophyta</taxon>
        <taxon>Spermatophyta</taxon>
        <taxon>Magnoliopsida</taxon>
        <taxon>Liliopsida</taxon>
        <taxon>Poales</taxon>
        <taxon>Poaceae</taxon>
        <taxon>PACMAD clade</taxon>
        <taxon>Chloridoideae</taxon>
        <taxon>Eragrostideae</taxon>
        <taxon>Eragrostidinae</taxon>
        <taxon>Eragrostis</taxon>
    </lineage>
</organism>
<dbReference type="Proteomes" id="UP000324897">
    <property type="component" value="Chromosome 4"/>
</dbReference>
<dbReference type="EMBL" id="RWGY01000007">
    <property type="protein sequence ID" value="TVU37257.1"/>
    <property type="molecule type" value="Genomic_DNA"/>
</dbReference>
<keyword evidence="1" id="KW-0732">Signal</keyword>
<name>A0A5J9VNV0_9POAL</name>
<evidence type="ECO:0000313" key="3">
    <source>
        <dbReference type="Proteomes" id="UP000324897"/>
    </source>
</evidence>
<accession>A0A5J9VNV0</accession>
<dbReference type="OrthoDB" id="905355at2759"/>
<feature type="signal peptide" evidence="1">
    <location>
        <begin position="1"/>
        <end position="21"/>
    </location>
</feature>
<dbReference type="PANTHER" id="PTHR34458:SF13">
    <property type="entry name" value="OS07G0674500 PROTEIN"/>
    <property type="match status" value="1"/>
</dbReference>
<dbReference type="InterPro" id="IPR040404">
    <property type="entry name" value="Phylloplanin-like"/>
</dbReference>
<feature type="chain" id="PRO_5023873455" description="Phylloplanin" evidence="1">
    <location>
        <begin position="22"/>
        <end position="148"/>
    </location>
</feature>